<evidence type="ECO:0000313" key="2">
    <source>
        <dbReference type="EMBL" id="CDG81286.1"/>
    </source>
</evidence>
<dbReference type="PATRIC" id="fig|1349767.4.peg.2340"/>
<dbReference type="KEGG" id="jag:GJA_627"/>
<dbReference type="GO" id="GO:0016747">
    <property type="term" value="F:acyltransferase activity, transferring groups other than amino-acyl groups"/>
    <property type="evidence" value="ECO:0007669"/>
    <property type="project" value="InterPro"/>
</dbReference>
<dbReference type="EMBL" id="HG322949">
    <property type="protein sequence ID" value="CDG81286.1"/>
    <property type="molecule type" value="Genomic_DNA"/>
</dbReference>
<name>W0V086_9BURK</name>
<dbReference type="Gene3D" id="3.40.630.30">
    <property type="match status" value="1"/>
</dbReference>
<protein>
    <submittedName>
        <fullName evidence="2">Uncharacterized N-acetyltransferase YycN</fullName>
        <ecNumber evidence="2">2.3.1.-</ecNumber>
    </submittedName>
</protein>
<keyword evidence="2" id="KW-0012">Acyltransferase</keyword>
<dbReference type="PROSITE" id="PS51186">
    <property type="entry name" value="GNAT"/>
    <property type="match status" value="1"/>
</dbReference>
<dbReference type="HOGENOM" id="CLU_122305_0_1_4"/>
<dbReference type="Pfam" id="PF00583">
    <property type="entry name" value="Acetyltransf_1"/>
    <property type="match status" value="1"/>
</dbReference>
<dbReference type="SUPFAM" id="SSF55729">
    <property type="entry name" value="Acyl-CoA N-acyltransferases (Nat)"/>
    <property type="match status" value="1"/>
</dbReference>
<evidence type="ECO:0000259" key="1">
    <source>
        <dbReference type="PROSITE" id="PS51186"/>
    </source>
</evidence>
<keyword evidence="2" id="KW-0808">Transferase</keyword>
<reference evidence="2 3" key="1">
    <citation type="journal article" date="2015" name="Genome Announc.">
        <title>Genome Sequence of Mushroom Soft-Rot Pathogen Janthinobacterium agaricidamnosum.</title>
        <authorList>
            <person name="Graupner K."/>
            <person name="Lackner G."/>
            <person name="Hertweck C."/>
        </authorList>
    </citation>
    <scope>NUCLEOTIDE SEQUENCE [LARGE SCALE GENOMIC DNA]</scope>
    <source>
        <strain evidence="3">NBRC 102515 / DSM 9628</strain>
    </source>
</reference>
<dbReference type="EC" id="2.3.1.-" evidence="2"/>
<dbReference type="STRING" id="1349767.GJA_627"/>
<dbReference type="InterPro" id="IPR000182">
    <property type="entry name" value="GNAT_dom"/>
</dbReference>
<sequence>MEHEAPGLAQAVFGHLLPDGLATVDHHFFTIWDDAESIAVGSLWIAARERAGRRIAYVYDVGIKSGHRRKGYASSAFIALEHEVRKLGLAGVELHVFGHNASAQALYAKLGYQPTSMVMYKPLAD</sequence>
<dbReference type="Proteomes" id="UP000027604">
    <property type="component" value="Chromosome I"/>
</dbReference>
<organism evidence="2 3">
    <name type="scientific">Janthinobacterium agaricidamnosum NBRC 102515 = DSM 9628</name>
    <dbReference type="NCBI Taxonomy" id="1349767"/>
    <lineage>
        <taxon>Bacteria</taxon>
        <taxon>Pseudomonadati</taxon>
        <taxon>Pseudomonadota</taxon>
        <taxon>Betaproteobacteria</taxon>
        <taxon>Burkholderiales</taxon>
        <taxon>Oxalobacteraceae</taxon>
        <taxon>Janthinobacterium</taxon>
    </lineage>
</organism>
<gene>
    <name evidence="2" type="primary">yycN</name>
    <name evidence="2" type="ORF">GJA_627</name>
</gene>
<keyword evidence="3" id="KW-1185">Reference proteome</keyword>
<accession>W0V086</accession>
<proteinExistence type="predicted"/>
<dbReference type="eggNOG" id="COG0456">
    <property type="taxonomic scope" value="Bacteria"/>
</dbReference>
<dbReference type="InterPro" id="IPR016181">
    <property type="entry name" value="Acyl_CoA_acyltransferase"/>
</dbReference>
<evidence type="ECO:0000313" key="3">
    <source>
        <dbReference type="Proteomes" id="UP000027604"/>
    </source>
</evidence>
<dbReference type="CDD" id="cd04301">
    <property type="entry name" value="NAT_SF"/>
    <property type="match status" value="1"/>
</dbReference>
<dbReference type="AlphaFoldDB" id="W0V086"/>
<feature type="domain" description="N-acetyltransferase" evidence="1">
    <location>
        <begin position="1"/>
        <end position="125"/>
    </location>
</feature>